<evidence type="ECO:0000259" key="2">
    <source>
        <dbReference type="Pfam" id="PF12804"/>
    </source>
</evidence>
<accession>A0A0S2DN00</accession>
<dbReference type="PANTHER" id="PTHR43777">
    <property type="entry name" value="MOLYBDENUM COFACTOR CYTIDYLYLTRANSFERASE"/>
    <property type="match status" value="1"/>
</dbReference>
<proteinExistence type="predicted"/>
<dbReference type="Proteomes" id="UP000061569">
    <property type="component" value="Chromosome"/>
</dbReference>
<name>A0A0S2DN00_LYSEN</name>
<protein>
    <submittedName>
        <fullName evidence="3">Molybdopterin-guanine dinucleotide biosynthesis-like protein</fullName>
    </submittedName>
</protein>
<evidence type="ECO:0000256" key="1">
    <source>
        <dbReference type="ARBA" id="ARBA00022842"/>
    </source>
</evidence>
<feature type="domain" description="MobA-like NTP transferase" evidence="2">
    <location>
        <begin position="5"/>
        <end position="161"/>
    </location>
</feature>
<dbReference type="SUPFAM" id="SSF53448">
    <property type="entry name" value="Nucleotide-diphospho-sugar transferases"/>
    <property type="match status" value="1"/>
</dbReference>
<sequence length="197" mass="20096">MDFAAVLLAAGASRRLGQPKQLLRRDGESLLRRGARLALASGAARTVVVLGARAERLGAELDGLAAQSVLNPDWQDGMASSLATAARALAGFDGAVLVLACDQPALELAHLLALRDGAAAAGCAATEHAGALGVPALISAQLWREATGVRGDRGFGAALAQAPDGAVWRLLAPELELDLDTPADVDAAIARGWLDPL</sequence>
<dbReference type="PATRIC" id="fig|69.6.peg.4503"/>
<dbReference type="GO" id="GO:0016779">
    <property type="term" value="F:nucleotidyltransferase activity"/>
    <property type="evidence" value="ECO:0007669"/>
    <property type="project" value="UniProtKB-ARBA"/>
</dbReference>
<dbReference type="CDD" id="cd04182">
    <property type="entry name" value="GT_2_like_f"/>
    <property type="match status" value="1"/>
</dbReference>
<dbReference type="PANTHER" id="PTHR43777:SF1">
    <property type="entry name" value="MOLYBDENUM COFACTOR CYTIDYLYLTRANSFERASE"/>
    <property type="match status" value="1"/>
</dbReference>
<reference evidence="3 4" key="1">
    <citation type="submission" date="2015-11" db="EMBL/GenBank/DDBJ databases">
        <title>Genome sequences of Lysobacter enzymogenes strain C3 and Lysobacter antibioticus ATCC 29479.</title>
        <authorList>
            <person name="Kobayashi D.Y."/>
        </authorList>
    </citation>
    <scope>NUCLEOTIDE SEQUENCE [LARGE SCALE GENOMIC DNA]</scope>
    <source>
        <strain evidence="3 4">C3</strain>
    </source>
</reference>
<dbReference type="STRING" id="69.GLE_4567"/>
<keyword evidence="1" id="KW-0460">Magnesium</keyword>
<dbReference type="Pfam" id="PF12804">
    <property type="entry name" value="NTP_transf_3"/>
    <property type="match status" value="1"/>
</dbReference>
<dbReference type="EMBL" id="CP013140">
    <property type="protein sequence ID" value="ALN59908.1"/>
    <property type="molecule type" value="Genomic_DNA"/>
</dbReference>
<evidence type="ECO:0000313" key="4">
    <source>
        <dbReference type="Proteomes" id="UP000061569"/>
    </source>
</evidence>
<evidence type="ECO:0000313" key="3">
    <source>
        <dbReference type="EMBL" id="ALN59908.1"/>
    </source>
</evidence>
<dbReference type="OrthoDB" id="285216at2"/>
<organism evidence="3 4">
    <name type="scientific">Lysobacter enzymogenes</name>
    <dbReference type="NCBI Taxonomy" id="69"/>
    <lineage>
        <taxon>Bacteria</taxon>
        <taxon>Pseudomonadati</taxon>
        <taxon>Pseudomonadota</taxon>
        <taxon>Gammaproteobacteria</taxon>
        <taxon>Lysobacterales</taxon>
        <taxon>Lysobacteraceae</taxon>
        <taxon>Lysobacter</taxon>
    </lineage>
</organism>
<dbReference type="AlphaFoldDB" id="A0A0S2DN00"/>
<dbReference type="Gene3D" id="3.90.550.10">
    <property type="entry name" value="Spore Coat Polysaccharide Biosynthesis Protein SpsA, Chain A"/>
    <property type="match status" value="1"/>
</dbReference>
<dbReference type="InterPro" id="IPR029044">
    <property type="entry name" value="Nucleotide-diphossugar_trans"/>
</dbReference>
<dbReference type="InterPro" id="IPR025877">
    <property type="entry name" value="MobA-like_NTP_Trfase"/>
</dbReference>
<gene>
    <name evidence="3" type="ORF">GLE_4567</name>
</gene>
<dbReference type="KEGG" id="lez:GLE_4567"/>